<sequence length="593" mass="66973">MLLMLRTVLIAVLTAALSHTPGGLVEGRLEKRPNCPNRLLGPMKLAGPRLHSAFFSRDPQMLVGHAKLPETSEQNLPTRVLFAPLENSNVRKAVAVAGTTALASALCYAYIKRLLWHHLYGKYIRKDAPGISSVLGHVLYTKDDHHRVGSRSRTVFDIIRALFLPLFERCSWIRGILKLNIRRIPIGEAIEEGSVTALYFHSNNVQKMLKEKGYKDFTSNLMRIQESVQASGRKFQVVYVNVDQKQVDGVDHFKDMPWYALPFDDKSRISHLCQLYDITGIPSVVLVNSDGSVINDRALYHMAHRPNDFPWKIESALDLLPDTLINGNNQMVPKSALDGKIVGLYFGAGWTKSSKDFSEKLQEYHRAVNEKTDGRFEVIYVSNDKTEDDFEKELYDSNGNWLSIPYQDSDSRMLLQQFLKVPLMPALILLDPSGNVITPDGRFYVEADRGANALPYESYLQRSGRQFVEDVSVNVDAFAHQPVVILFMDDVSGEDQSELLLQLSKAAEGHGSTRKGRELKFFVSRVKDKRNDAVRTICGCERNSKPQVVILDLLTQKVHYDPKMNAIDKDSILAMIDQFYEGKLKTRGITMPT</sequence>
<dbReference type="eggNOG" id="KOG2501">
    <property type="taxonomic scope" value="Eukaryota"/>
</dbReference>
<evidence type="ECO:0000313" key="4">
    <source>
        <dbReference type="Proteomes" id="UP000002173"/>
    </source>
</evidence>
<dbReference type="Proteomes" id="UP000002173">
    <property type="component" value="Unassembled WGS sequence"/>
</dbReference>
<dbReference type="GO" id="GO:0030178">
    <property type="term" value="P:negative regulation of Wnt signaling pathway"/>
    <property type="evidence" value="ECO:0007669"/>
    <property type="project" value="TreeGrafter"/>
</dbReference>
<dbReference type="GeneID" id="5477971"/>
<evidence type="ECO:0000259" key="2">
    <source>
        <dbReference type="Pfam" id="PF13905"/>
    </source>
</evidence>
<comment type="caution">
    <text evidence="3">The sequence shown here is derived from an EMBL/GenBank/DDBJ whole genome shotgun (WGS) entry which is preliminary data.</text>
</comment>
<dbReference type="VEuPathDB" id="PiroplasmaDB:BBOV_II002190"/>
<dbReference type="PANTHER" id="PTHR46472">
    <property type="entry name" value="NUCLEOREDOXIN"/>
    <property type="match status" value="1"/>
</dbReference>
<feature type="signal peptide" evidence="1">
    <location>
        <begin position="1"/>
        <end position="18"/>
    </location>
</feature>
<dbReference type="AlphaFoldDB" id="A7ATB4"/>
<dbReference type="InterPro" id="IPR036249">
    <property type="entry name" value="Thioredoxin-like_sf"/>
</dbReference>
<dbReference type="Gene3D" id="3.40.30.10">
    <property type="entry name" value="Glutaredoxin"/>
    <property type="match status" value="3"/>
</dbReference>
<dbReference type="PANTHER" id="PTHR46472:SF1">
    <property type="entry name" value="NUCLEOREDOXIN"/>
    <property type="match status" value="1"/>
</dbReference>
<name>A7ATB4_BABBO</name>
<dbReference type="GO" id="GO:0031397">
    <property type="term" value="P:negative regulation of protein ubiquitination"/>
    <property type="evidence" value="ECO:0007669"/>
    <property type="project" value="TreeGrafter"/>
</dbReference>
<reference evidence="4" key="2">
    <citation type="journal article" date="2020" name="Data Brief">
        <title>Transcriptome dataset of Babesia bovis life stages within vertebrate and invertebrate hosts.</title>
        <authorList>
            <person name="Ueti M.W."/>
            <person name="Johnson W.C."/>
            <person name="Kappmeyer L.S."/>
            <person name="Herndon D.R."/>
            <person name="Mousel M.R."/>
            <person name="Reif K.E."/>
            <person name="Taus N.S."/>
            <person name="Ifeonu O.O."/>
            <person name="Silva J.C."/>
            <person name="Suarez C.E."/>
            <person name="Brayton K.A."/>
        </authorList>
    </citation>
    <scope>NUCLEOTIDE SEQUENCE [LARGE SCALE GENOMIC DNA]</scope>
</reference>
<accession>A7ATB4</accession>
<feature type="domain" description="Thioredoxin-like fold" evidence="2">
    <location>
        <begin position="193"/>
        <end position="293"/>
    </location>
</feature>
<dbReference type="Pfam" id="PF13905">
    <property type="entry name" value="Thioredoxin_8"/>
    <property type="match status" value="2"/>
</dbReference>
<dbReference type="STRING" id="5865.A7ATB4"/>
<reference evidence="3 4" key="1">
    <citation type="journal article" date="2007" name="PLoS Pathog.">
        <title>Genome sequence of Babesia bovis and comparative analysis of apicomplexan hemoprotozoa.</title>
        <authorList>
            <person name="Brayton K.A."/>
            <person name="Lau A.O.T."/>
            <person name="Herndon D.R."/>
            <person name="Hannick L."/>
            <person name="Kappmeyer L.S."/>
            <person name="Berens S.J."/>
            <person name="Bidwell S.L."/>
            <person name="Brown W.C."/>
            <person name="Crabtree J."/>
            <person name="Fadrosh D."/>
            <person name="Feldblum T."/>
            <person name="Forberger H.A."/>
            <person name="Haas B.J."/>
            <person name="Howell J.M."/>
            <person name="Khouri H."/>
            <person name="Koo H."/>
            <person name="Mann D.J."/>
            <person name="Norimine J."/>
            <person name="Paulsen I.T."/>
            <person name="Radune D."/>
            <person name="Ren Q."/>
            <person name="Smith R.K. Jr."/>
            <person name="Suarez C.E."/>
            <person name="White O."/>
            <person name="Wortman J.R."/>
            <person name="Knowles D.P. Jr."/>
            <person name="McElwain T.F."/>
            <person name="Nene V.M."/>
        </authorList>
    </citation>
    <scope>NUCLEOTIDE SEQUENCE [LARGE SCALE GENOMIC DNA]</scope>
    <source>
        <strain evidence="3">T2Bo</strain>
    </source>
</reference>
<feature type="domain" description="Thioredoxin-like fold" evidence="2">
    <location>
        <begin position="339"/>
        <end position="436"/>
    </location>
</feature>
<dbReference type="EMBL" id="AAXT01000003">
    <property type="protein sequence ID" value="EDO06175.1"/>
    <property type="molecule type" value="Genomic_DNA"/>
</dbReference>
<evidence type="ECO:0000256" key="1">
    <source>
        <dbReference type="SAM" id="SignalP"/>
    </source>
</evidence>
<protein>
    <recommendedName>
        <fullName evidence="2">Thioredoxin-like fold domain-containing protein</fullName>
    </recommendedName>
</protein>
<keyword evidence="4" id="KW-1185">Reference proteome</keyword>
<organism evidence="3 4">
    <name type="scientific">Babesia bovis</name>
    <dbReference type="NCBI Taxonomy" id="5865"/>
    <lineage>
        <taxon>Eukaryota</taxon>
        <taxon>Sar</taxon>
        <taxon>Alveolata</taxon>
        <taxon>Apicomplexa</taxon>
        <taxon>Aconoidasida</taxon>
        <taxon>Piroplasmida</taxon>
        <taxon>Babesiidae</taxon>
        <taxon>Babesia</taxon>
    </lineage>
</organism>
<dbReference type="GO" id="GO:0005634">
    <property type="term" value="C:nucleus"/>
    <property type="evidence" value="ECO:0007669"/>
    <property type="project" value="TreeGrafter"/>
</dbReference>
<feature type="chain" id="PRO_5002706218" description="Thioredoxin-like fold domain-containing protein" evidence="1">
    <location>
        <begin position="19"/>
        <end position="593"/>
    </location>
</feature>
<dbReference type="InterPro" id="IPR012336">
    <property type="entry name" value="Thioredoxin-like_fold"/>
</dbReference>
<dbReference type="RefSeq" id="XP_001609743.1">
    <property type="nucleotide sequence ID" value="XM_001609693.1"/>
</dbReference>
<dbReference type="InParanoid" id="A7ATB4"/>
<reference evidence="4" key="3">
    <citation type="journal article" date="2021" name="Int. J. Parasitol.">
        <title>Comparative analysis of gene expression between Babesia bovis blood stages and kinetes allowed by improved genome annotation.</title>
        <authorList>
            <person name="Ueti M.W."/>
            <person name="Johnson W.C."/>
            <person name="Kappmeyer L.S."/>
            <person name="Herndon D.R."/>
            <person name="Mousel M.R."/>
            <person name="Reif K.E."/>
            <person name="Taus N.S."/>
            <person name="Ifeonu O.O."/>
            <person name="Silva J.C."/>
            <person name="Suarez C.E."/>
            <person name="Brayton K.A."/>
        </authorList>
    </citation>
    <scope>NUCLEOTIDE SEQUENCE [LARGE SCALE GENOMIC DNA]</scope>
</reference>
<gene>
    <name evidence="3" type="ORF">BBOV_II002190</name>
</gene>
<proteinExistence type="predicted"/>
<dbReference type="SUPFAM" id="SSF52833">
    <property type="entry name" value="Thioredoxin-like"/>
    <property type="match status" value="2"/>
</dbReference>
<dbReference type="OMA" id="LATYMIY"/>
<dbReference type="GO" id="GO:0004791">
    <property type="term" value="F:thioredoxin-disulfide reductase (NADPH) activity"/>
    <property type="evidence" value="ECO:0007669"/>
    <property type="project" value="TreeGrafter"/>
</dbReference>
<keyword evidence="1" id="KW-0732">Signal</keyword>
<dbReference type="KEGG" id="bbo:BBOV_II002190"/>
<evidence type="ECO:0000313" key="3">
    <source>
        <dbReference type="EMBL" id="EDO06175.1"/>
    </source>
</evidence>